<dbReference type="Gene3D" id="3.60.21.10">
    <property type="match status" value="1"/>
</dbReference>
<reference evidence="1 2" key="1">
    <citation type="journal article" date="2020" name="ISME J.">
        <title>Comparative genomics reveals insights into cyanobacterial evolution and habitat adaptation.</title>
        <authorList>
            <person name="Chen M.Y."/>
            <person name="Teng W.K."/>
            <person name="Zhao L."/>
            <person name="Hu C.X."/>
            <person name="Zhou Y.K."/>
            <person name="Han B.P."/>
            <person name="Song L.R."/>
            <person name="Shu W.S."/>
        </authorList>
    </citation>
    <scope>NUCLEOTIDE SEQUENCE [LARGE SCALE GENOMIC DNA]</scope>
    <source>
        <strain evidence="1 2">FACHB-119</strain>
    </source>
</reference>
<sequence>MNKWAILTGIEGNLAAYEAVIVDIKRQGNVEALYILGDVVGPRPETEKLVERIQNPKRGELEPLICKGWWEEQCLILHGLGATGEANELIAKYGGDTVKKLWDSVSRQTVQWLRSLDFGFFELDCLLIHGSTLGVDDELTPETPPIQMLDRLSRMQANNLFCGRSGLTFQYQLQAGSITTKLTTLDSQVSPPTITISPRQVIGVGNVGRNFGQATYTLYNPSNNQVVFKTVSYGNGKGFQSQGKVKKSPSSV</sequence>
<accession>A0ABR8D4H5</accession>
<comment type="caution">
    <text evidence="1">The sequence shown here is derived from an EMBL/GenBank/DDBJ whole genome shotgun (WGS) entry which is preliminary data.</text>
</comment>
<evidence type="ECO:0000313" key="2">
    <source>
        <dbReference type="Proteomes" id="UP000661112"/>
    </source>
</evidence>
<dbReference type="InterPro" id="IPR029052">
    <property type="entry name" value="Metallo-depent_PP-like"/>
</dbReference>
<name>A0ABR8D4H5_9NOST</name>
<proteinExistence type="predicted"/>
<protein>
    <submittedName>
        <fullName evidence="1">Metallophosphatase</fullName>
    </submittedName>
</protein>
<dbReference type="SUPFAM" id="SSF56300">
    <property type="entry name" value="Metallo-dependent phosphatases"/>
    <property type="match status" value="1"/>
</dbReference>
<keyword evidence="2" id="KW-1185">Reference proteome</keyword>
<dbReference type="Proteomes" id="UP000661112">
    <property type="component" value="Unassembled WGS sequence"/>
</dbReference>
<gene>
    <name evidence="1" type="ORF">H6G83_15930</name>
</gene>
<organism evidence="1 2">
    <name type="scientific">Anabaena azotica FACHB-119</name>
    <dbReference type="NCBI Taxonomy" id="947527"/>
    <lineage>
        <taxon>Bacteria</taxon>
        <taxon>Bacillati</taxon>
        <taxon>Cyanobacteriota</taxon>
        <taxon>Cyanophyceae</taxon>
        <taxon>Nostocales</taxon>
        <taxon>Nostocaceae</taxon>
        <taxon>Anabaena</taxon>
        <taxon>Anabaena azotica</taxon>
    </lineage>
</organism>
<evidence type="ECO:0000313" key="1">
    <source>
        <dbReference type="EMBL" id="MBD2502082.1"/>
    </source>
</evidence>
<dbReference type="RefSeq" id="WP_190473983.1">
    <property type="nucleotide sequence ID" value="NZ_JACJSG010000020.1"/>
</dbReference>
<dbReference type="EMBL" id="JACJSG010000020">
    <property type="protein sequence ID" value="MBD2502082.1"/>
    <property type="molecule type" value="Genomic_DNA"/>
</dbReference>